<keyword evidence="4" id="KW-0067">ATP-binding</keyword>
<dbReference type="InterPro" id="IPR003593">
    <property type="entry name" value="AAA+_ATPase"/>
</dbReference>
<evidence type="ECO:0000313" key="8">
    <source>
        <dbReference type="EMBL" id="AKZ63802.1"/>
    </source>
</evidence>
<evidence type="ECO:0000256" key="4">
    <source>
        <dbReference type="ARBA" id="ARBA00022840"/>
    </source>
</evidence>
<keyword evidence="2" id="KW-1003">Cell membrane</keyword>
<dbReference type="Pfam" id="PF00005">
    <property type="entry name" value="ABC_tran"/>
    <property type="match status" value="1"/>
</dbReference>
<dbReference type="PROSITE" id="PS00211">
    <property type="entry name" value="ABC_TRANSPORTER_1"/>
    <property type="match status" value="1"/>
</dbReference>
<dbReference type="Gene3D" id="3.40.50.300">
    <property type="entry name" value="P-loop containing nucleotide triphosphate hydrolases"/>
    <property type="match status" value="1"/>
</dbReference>
<dbReference type="SMART" id="SM00382">
    <property type="entry name" value="AAA"/>
    <property type="match status" value="1"/>
</dbReference>
<keyword evidence="3" id="KW-0547">Nucleotide-binding</keyword>
<dbReference type="PROSITE" id="PS50893">
    <property type="entry name" value="ABC_TRANSPORTER_2"/>
    <property type="match status" value="1"/>
</dbReference>
<keyword evidence="5" id="KW-1278">Translocase</keyword>
<evidence type="ECO:0000256" key="1">
    <source>
        <dbReference type="ARBA" id="ARBA00022448"/>
    </source>
</evidence>
<protein>
    <submittedName>
        <fullName evidence="8">Cobalamin ABC transporter ATPase</fullName>
    </submittedName>
</protein>
<evidence type="ECO:0000256" key="3">
    <source>
        <dbReference type="ARBA" id="ARBA00022741"/>
    </source>
</evidence>
<evidence type="ECO:0000313" key="9">
    <source>
        <dbReference type="Proteomes" id="UP000063429"/>
    </source>
</evidence>
<dbReference type="EMBL" id="CP011409">
    <property type="protein sequence ID" value="AKZ63802.1"/>
    <property type="molecule type" value="Genomic_DNA"/>
</dbReference>
<dbReference type="Proteomes" id="UP000063429">
    <property type="component" value="Chromosome"/>
</dbReference>
<gene>
    <name evidence="8" type="ORF">F506_15040</name>
</gene>
<dbReference type="PANTHER" id="PTHR42794">
    <property type="entry name" value="HEMIN IMPORT ATP-BINDING PROTEIN HMUV"/>
    <property type="match status" value="1"/>
</dbReference>
<evidence type="ECO:0000256" key="2">
    <source>
        <dbReference type="ARBA" id="ARBA00022475"/>
    </source>
</evidence>
<comment type="function">
    <text evidence="6">Part of the ABC transporter complex HmuTUV involved in hemin import. Responsible for energy coupling to the transport system.</text>
</comment>
<proteinExistence type="predicted"/>
<dbReference type="CDD" id="cd03214">
    <property type="entry name" value="ABC_Iron-Siderophores_B12_Hemin"/>
    <property type="match status" value="1"/>
</dbReference>
<dbReference type="InterPro" id="IPR027417">
    <property type="entry name" value="P-loop_NTPase"/>
</dbReference>
<dbReference type="InterPro" id="IPR003439">
    <property type="entry name" value="ABC_transporter-like_ATP-bd"/>
</dbReference>
<sequence length="256" mass="27867">MTAGLLLQVEGLTLRVGDATLLKNFDWKVHAGEFWCVLGKNGIGKSTLLHAIAGLLPPASGRIGSPVGEVRRTTPQQLALWRGLQAQQQFDAFSCSVLDSVMAGLHPYRPGWGWPDAADRRAALHVLERLDMASYADADVMRLSGGERQRVAMATLMLQAPQLYLLDEPASHQDVAAQLLVMRTLKELADDDHAVVATMHDINLAARFASHVLLIAEGKVWQGRAADILRPDLLEAAYGCRFEAVDSAGGRWLMPA</sequence>
<organism evidence="8 9">
    <name type="scientific">Herbaspirillum hiltneri N3</name>
    <dbReference type="NCBI Taxonomy" id="1262470"/>
    <lineage>
        <taxon>Bacteria</taxon>
        <taxon>Pseudomonadati</taxon>
        <taxon>Pseudomonadota</taxon>
        <taxon>Betaproteobacteria</taxon>
        <taxon>Burkholderiales</taxon>
        <taxon>Oxalobacteraceae</taxon>
        <taxon>Herbaspirillum</taxon>
    </lineage>
</organism>
<name>A0ABN4HYX8_9BURK</name>
<feature type="domain" description="ABC transporter" evidence="7">
    <location>
        <begin position="7"/>
        <end position="242"/>
    </location>
</feature>
<keyword evidence="9" id="KW-1185">Reference proteome</keyword>
<dbReference type="PANTHER" id="PTHR42794:SF1">
    <property type="entry name" value="HEMIN IMPORT ATP-BINDING PROTEIN HMUV"/>
    <property type="match status" value="1"/>
</dbReference>
<keyword evidence="1" id="KW-0813">Transport</keyword>
<dbReference type="RefSeq" id="WP_053198707.1">
    <property type="nucleotide sequence ID" value="NZ_CP011409.1"/>
</dbReference>
<reference evidence="9" key="1">
    <citation type="journal article" date="2015" name="Genome Announc.">
        <title>Complete Genome Sequence of Herbaspirillum hiltneri N3 (DSM 17495), Isolated from Surface-Sterilized Wheat Roots.</title>
        <authorList>
            <person name="Guizelini D."/>
            <person name="Saizaki P.M."/>
            <person name="Coimbra N.A."/>
            <person name="Weiss V.A."/>
            <person name="Faoro H."/>
            <person name="Sfeir M.Z."/>
            <person name="Baura V.A."/>
            <person name="Monteiro R.A."/>
            <person name="Chubatsu L.S."/>
            <person name="Souza E.M."/>
            <person name="Cruz L.M."/>
            <person name="Pedrosa F.O."/>
            <person name="Raittz R.T."/>
            <person name="Marchaukoski J.N."/>
            <person name="Steffens M.B."/>
        </authorList>
    </citation>
    <scope>NUCLEOTIDE SEQUENCE [LARGE SCALE GENOMIC DNA]</scope>
    <source>
        <strain evidence="9">N3</strain>
    </source>
</reference>
<evidence type="ECO:0000256" key="6">
    <source>
        <dbReference type="ARBA" id="ARBA00037066"/>
    </source>
</evidence>
<evidence type="ECO:0000259" key="7">
    <source>
        <dbReference type="PROSITE" id="PS50893"/>
    </source>
</evidence>
<keyword evidence="2" id="KW-0472">Membrane</keyword>
<evidence type="ECO:0000256" key="5">
    <source>
        <dbReference type="ARBA" id="ARBA00022967"/>
    </source>
</evidence>
<accession>A0ABN4HYX8</accession>
<dbReference type="SUPFAM" id="SSF52540">
    <property type="entry name" value="P-loop containing nucleoside triphosphate hydrolases"/>
    <property type="match status" value="1"/>
</dbReference>
<dbReference type="InterPro" id="IPR017871">
    <property type="entry name" value="ABC_transporter-like_CS"/>
</dbReference>